<dbReference type="Pfam" id="PF00147">
    <property type="entry name" value="Fibrinogen_C"/>
    <property type="match status" value="1"/>
</dbReference>
<evidence type="ECO:0000256" key="2">
    <source>
        <dbReference type="ARBA" id="ARBA00022734"/>
    </source>
</evidence>
<keyword evidence="2" id="KW-0430">Lectin</keyword>
<keyword evidence="7" id="KW-1185">Reference proteome</keyword>
<dbReference type="PANTHER" id="PTHR16146">
    <property type="entry name" value="INTELECTIN"/>
    <property type="match status" value="1"/>
</dbReference>
<reference evidence="6" key="1">
    <citation type="submission" date="2021-01" db="UniProtKB">
        <authorList>
            <consortium name="EnsemblMetazoa"/>
        </authorList>
    </citation>
    <scope>IDENTIFICATION</scope>
</reference>
<protein>
    <recommendedName>
        <fullName evidence="5">Fibrinogen C-terminal domain-containing protein</fullName>
    </recommendedName>
</protein>
<dbReference type="Proteomes" id="UP000594262">
    <property type="component" value="Unplaced"/>
</dbReference>
<dbReference type="Gene3D" id="3.90.215.10">
    <property type="entry name" value="Gamma Fibrinogen, chain A, domain 1"/>
    <property type="match status" value="1"/>
</dbReference>
<accession>A0A7M5VDK9</accession>
<dbReference type="GO" id="GO:0070492">
    <property type="term" value="F:oligosaccharide binding"/>
    <property type="evidence" value="ECO:0007669"/>
    <property type="project" value="TreeGrafter"/>
</dbReference>
<feature type="domain" description="Fibrinogen C-terminal" evidence="5">
    <location>
        <begin position="154"/>
        <end position="203"/>
    </location>
</feature>
<evidence type="ECO:0000313" key="7">
    <source>
        <dbReference type="Proteomes" id="UP000594262"/>
    </source>
</evidence>
<evidence type="ECO:0000256" key="4">
    <source>
        <dbReference type="ARBA" id="ARBA00023157"/>
    </source>
</evidence>
<keyword evidence="4" id="KW-1015">Disulfide bond</keyword>
<dbReference type="EnsemblMetazoa" id="CLYHEMT009378.1">
    <property type="protein sequence ID" value="CLYHEMP009378.1"/>
    <property type="gene ID" value="CLYHEMG009378"/>
</dbReference>
<dbReference type="OrthoDB" id="5985694at2759"/>
<dbReference type="SUPFAM" id="SSF56496">
    <property type="entry name" value="Fibrinogen C-terminal domain-like"/>
    <property type="match status" value="1"/>
</dbReference>
<dbReference type="InterPro" id="IPR036056">
    <property type="entry name" value="Fibrinogen-like_C"/>
</dbReference>
<organism evidence="6 7">
    <name type="scientific">Clytia hemisphaerica</name>
    <dbReference type="NCBI Taxonomy" id="252671"/>
    <lineage>
        <taxon>Eukaryota</taxon>
        <taxon>Metazoa</taxon>
        <taxon>Cnidaria</taxon>
        <taxon>Hydrozoa</taxon>
        <taxon>Hydroidolina</taxon>
        <taxon>Leptothecata</taxon>
        <taxon>Obeliida</taxon>
        <taxon>Clytiidae</taxon>
        <taxon>Clytia</taxon>
    </lineage>
</organism>
<keyword evidence="1" id="KW-0479">Metal-binding</keyword>
<evidence type="ECO:0000256" key="1">
    <source>
        <dbReference type="ARBA" id="ARBA00022723"/>
    </source>
</evidence>
<sequence>YIRHYSNKTNDISNLAALAERRRHLRAHTPKKHTTEMKELKMYTFFIISSLYFESVFCTLYDQMEGTNRKLCTDDRIEVPASSHIQCTLRCKLKHMNAVVESSTQKCYCVSPNVNKQCQETVEVKADVIRTHRLPKCPAGFEGKNCNIFKGEGMELINPAISCKRIQQAYAAAKTGYYWVHLKTESVHVFCDMDTDGGGWMLIGNITTTHEKEVASRTYKNARTFNLNVLGKLHQGQHVLDGSLFNYLHSKQGITEFRIFCTKKYHGRKFHISTRKTPKGYQFRDYILGKEDKWLSQPGDCSKAVKRLPGDDSYLVEACFKHPEYVMSQALGNKESRLYDHVLYEHGNLHVQLADNARLECDDFQPKHIMNGYNQIGQWLYYVR</sequence>
<dbReference type="InterPro" id="IPR002181">
    <property type="entry name" value="Fibrinogen_a/b/g_C_dom"/>
</dbReference>
<evidence type="ECO:0000256" key="3">
    <source>
        <dbReference type="ARBA" id="ARBA00022837"/>
    </source>
</evidence>
<evidence type="ECO:0000259" key="5">
    <source>
        <dbReference type="PROSITE" id="PS51406"/>
    </source>
</evidence>
<dbReference type="AlphaFoldDB" id="A0A7M5VDK9"/>
<evidence type="ECO:0000313" key="6">
    <source>
        <dbReference type="EnsemblMetazoa" id="CLYHEMP009378.1"/>
    </source>
</evidence>
<name>A0A7M5VDK9_9CNID</name>
<dbReference type="InterPro" id="IPR014716">
    <property type="entry name" value="Fibrinogen_a/b/g_C_1"/>
</dbReference>
<proteinExistence type="predicted"/>
<dbReference type="GO" id="GO:0046872">
    <property type="term" value="F:metal ion binding"/>
    <property type="evidence" value="ECO:0007669"/>
    <property type="project" value="UniProtKB-KW"/>
</dbReference>
<dbReference type="PROSITE" id="PS51406">
    <property type="entry name" value="FIBRINOGEN_C_2"/>
    <property type="match status" value="1"/>
</dbReference>
<keyword evidence="3" id="KW-0106">Calcium</keyword>
<dbReference type="GO" id="GO:0005615">
    <property type="term" value="C:extracellular space"/>
    <property type="evidence" value="ECO:0007669"/>
    <property type="project" value="TreeGrafter"/>
</dbReference>
<dbReference type="PANTHER" id="PTHR16146:SF46">
    <property type="entry name" value="INTELECTIN-1A-RELATED"/>
    <property type="match status" value="1"/>
</dbReference>
<dbReference type="NCBIfam" id="NF040941">
    <property type="entry name" value="GGGWT_bact"/>
    <property type="match status" value="1"/>
</dbReference>